<reference evidence="2" key="1">
    <citation type="submission" date="2020-10" db="EMBL/GenBank/DDBJ databases">
        <authorList>
            <person name="Han B."/>
            <person name="Lu T."/>
            <person name="Zhao Q."/>
            <person name="Huang X."/>
            <person name="Zhao Y."/>
        </authorList>
    </citation>
    <scope>NUCLEOTIDE SEQUENCE</scope>
</reference>
<evidence type="ECO:0000313" key="2">
    <source>
        <dbReference type="EMBL" id="CAD6333388.1"/>
    </source>
</evidence>
<evidence type="ECO:0000313" key="3">
    <source>
        <dbReference type="Proteomes" id="UP000604825"/>
    </source>
</evidence>
<sequence>MASPKLIALFFAFAMAAAALQPSEAGRLQVQQAFKPVAAGQEAAEKVADQAAHRRHLRRTRASPLVTILDVYYRITEKHK</sequence>
<comment type="caution">
    <text evidence="2">The sequence shown here is derived from an EMBL/GenBank/DDBJ whole genome shotgun (WGS) entry which is preliminary data.</text>
</comment>
<gene>
    <name evidence="2" type="ORF">NCGR_LOCUS57486</name>
</gene>
<name>A0A811RX38_9POAL</name>
<proteinExistence type="predicted"/>
<organism evidence="2 3">
    <name type="scientific">Miscanthus lutarioriparius</name>
    <dbReference type="NCBI Taxonomy" id="422564"/>
    <lineage>
        <taxon>Eukaryota</taxon>
        <taxon>Viridiplantae</taxon>
        <taxon>Streptophyta</taxon>
        <taxon>Embryophyta</taxon>
        <taxon>Tracheophyta</taxon>
        <taxon>Spermatophyta</taxon>
        <taxon>Magnoliopsida</taxon>
        <taxon>Liliopsida</taxon>
        <taxon>Poales</taxon>
        <taxon>Poaceae</taxon>
        <taxon>PACMAD clade</taxon>
        <taxon>Panicoideae</taxon>
        <taxon>Andropogonodae</taxon>
        <taxon>Andropogoneae</taxon>
        <taxon>Saccharinae</taxon>
        <taxon>Miscanthus</taxon>
    </lineage>
</organism>
<feature type="chain" id="PRO_5032902706" evidence="1">
    <location>
        <begin position="20"/>
        <end position="80"/>
    </location>
</feature>
<feature type="signal peptide" evidence="1">
    <location>
        <begin position="1"/>
        <end position="19"/>
    </location>
</feature>
<keyword evidence="1" id="KW-0732">Signal</keyword>
<evidence type="ECO:0000256" key="1">
    <source>
        <dbReference type="SAM" id="SignalP"/>
    </source>
</evidence>
<dbReference type="AlphaFoldDB" id="A0A811RX38"/>
<dbReference type="EMBL" id="CAJGYO010000017">
    <property type="protein sequence ID" value="CAD6333388.1"/>
    <property type="molecule type" value="Genomic_DNA"/>
</dbReference>
<accession>A0A811RX38</accession>
<dbReference type="Proteomes" id="UP000604825">
    <property type="component" value="Unassembled WGS sequence"/>
</dbReference>
<protein>
    <submittedName>
        <fullName evidence="2">Uncharacterized protein</fullName>
    </submittedName>
</protein>
<keyword evidence="3" id="KW-1185">Reference proteome</keyword>